<gene>
    <name evidence="2" type="ORF">Pfra01_000553100</name>
</gene>
<feature type="compositionally biased region" description="Polar residues" evidence="1">
    <location>
        <begin position="344"/>
        <end position="353"/>
    </location>
</feature>
<dbReference type="Proteomes" id="UP001165121">
    <property type="component" value="Unassembled WGS sequence"/>
</dbReference>
<feature type="compositionally biased region" description="Polar residues" evidence="1">
    <location>
        <begin position="383"/>
        <end position="392"/>
    </location>
</feature>
<keyword evidence="3" id="KW-1185">Reference proteome</keyword>
<accession>A0A9W6U916</accession>
<feature type="compositionally biased region" description="Polar residues" evidence="1">
    <location>
        <begin position="301"/>
        <end position="320"/>
    </location>
</feature>
<feature type="compositionally biased region" description="Polar residues" evidence="1">
    <location>
        <begin position="403"/>
        <end position="420"/>
    </location>
</feature>
<feature type="compositionally biased region" description="Basic and acidic residues" evidence="1">
    <location>
        <begin position="93"/>
        <end position="104"/>
    </location>
</feature>
<sequence>MKLSNATRTSDGFAQWTLPEMRELGAQMRRVTDGRSPTLHWAAQLATFVATMKAKRPSYSIMDRTVEDFAVRAGKYVPDRMLLLMDPDLEHGKTTSEVTTERARRTPTLGLQRKAKGKSTATAAESADSDDEPLAAVVRKTRRPTTPKPEEQTKAARGKTVAAATKDVDNASKPRAAVANTRKTRSTSTPGLQEPQKRVTRGQTMTATADVENNEPLIPRRNTKKKAARQIHVARVNKRGRKRSAESDGDTSYHDPTSEEDGDEFWDAALQLSESEEGSAPATQEITSQGESLPQGKVVSDRSSLPMNTTQKNQWSSSAPNGGGGSLGQDPPTEVQPLPRQGPSVEQPTSSHQEPPAEPPREDHRMQNQPPPHRNVADHALMTNGSGHTETPTRPPNRKCRRTQSSNRATDGPVSSSNAAAPQVVRSLNPYDRPGKPWAEFVVEVLVAERTARNEDELDYVQFVRGLYEI</sequence>
<dbReference type="AlphaFoldDB" id="A0A9W6U916"/>
<evidence type="ECO:0000313" key="2">
    <source>
        <dbReference type="EMBL" id="GMF27624.1"/>
    </source>
</evidence>
<dbReference type="EMBL" id="BSXT01000441">
    <property type="protein sequence ID" value="GMF27624.1"/>
    <property type="molecule type" value="Genomic_DNA"/>
</dbReference>
<reference evidence="2" key="1">
    <citation type="submission" date="2023-04" db="EMBL/GenBank/DDBJ databases">
        <title>Phytophthora fragariaefolia NBRC 109709.</title>
        <authorList>
            <person name="Ichikawa N."/>
            <person name="Sato H."/>
            <person name="Tonouchi N."/>
        </authorList>
    </citation>
    <scope>NUCLEOTIDE SEQUENCE</scope>
    <source>
        <strain evidence="2">NBRC 109709</strain>
    </source>
</reference>
<feature type="compositionally biased region" description="Basic and acidic residues" evidence="1">
    <location>
        <begin position="243"/>
        <end position="257"/>
    </location>
</feature>
<name>A0A9W6U916_9STRA</name>
<evidence type="ECO:0000313" key="3">
    <source>
        <dbReference type="Proteomes" id="UP001165121"/>
    </source>
</evidence>
<feature type="compositionally biased region" description="Polar residues" evidence="1">
    <location>
        <begin position="281"/>
        <end position="292"/>
    </location>
</feature>
<proteinExistence type="predicted"/>
<dbReference type="OrthoDB" id="155570at2759"/>
<feature type="region of interest" description="Disordered" evidence="1">
    <location>
        <begin position="93"/>
        <end position="435"/>
    </location>
</feature>
<protein>
    <submittedName>
        <fullName evidence="2">Unnamed protein product</fullName>
    </submittedName>
</protein>
<organism evidence="2 3">
    <name type="scientific">Phytophthora fragariaefolia</name>
    <dbReference type="NCBI Taxonomy" id="1490495"/>
    <lineage>
        <taxon>Eukaryota</taxon>
        <taxon>Sar</taxon>
        <taxon>Stramenopiles</taxon>
        <taxon>Oomycota</taxon>
        <taxon>Peronosporomycetes</taxon>
        <taxon>Peronosporales</taxon>
        <taxon>Peronosporaceae</taxon>
        <taxon>Phytophthora</taxon>
    </lineage>
</organism>
<comment type="caution">
    <text evidence="2">The sequence shown here is derived from an EMBL/GenBank/DDBJ whole genome shotgun (WGS) entry which is preliminary data.</text>
</comment>
<evidence type="ECO:0000256" key="1">
    <source>
        <dbReference type="SAM" id="MobiDB-lite"/>
    </source>
</evidence>